<dbReference type="GO" id="GO:0006355">
    <property type="term" value="P:regulation of DNA-templated transcription"/>
    <property type="evidence" value="ECO:0007669"/>
    <property type="project" value="InterPro"/>
</dbReference>
<name>A0A2S6H8V6_9GAMM</name>
<protein>
    <submittedName>
        <fullName evidence="1">Putative HicB family RNase H-like nuclease</fullName>
    </submittedName>
</protein>
<dbReference type="RefSeq" id="WP_104430177.1">
    <property type="nucleotide sequence ID" value="NZ_PTIZ01000013.1"/>
</dbReference>
<comment type="caution">
    <text evidence="1">The sequence shown here is derived from an EMBL/GenBank/DDBJ whole genome shotgun (WGS) entry which is preliminary data.</text>
</comment>
<evidence type="ECO:0000313" key="1">
    <source>
        <dbReference type="EMBL" id="PPK73898.1"/>
    </source>
</evidence>
<reference evidence="1 2" key="1">
    <citation type="submission" date="2018-02" db="EMBL/GenBank/DDBJ databases">
        <title>Subsurface microbial communities from deep shales in Ohio and West Virginia, USA.</title>
        <authorList>
            <person name="Wrighton K."/>
        </authorList>
    </citation>
    <scope>NUCLEOTIDE SEQUENCE [LARGE SCALE GENOMIC DNA]</scope>
    <source>
        <strain evidence="1 2">OWC-DMM</strain>
    </source>
</reference>
<dbReference type="Proteomes" id="UP000240010">
    <property type="component" value="Unassembled WGS sequence"/>
</dbReference>
<dbReference type="EMBL" id="PTIZ01000013">
    <property type="protein sequence ID" value="PPK73898.1"/>
    <property type="molecule type" value="Genomic_DNA"/>
</dbReference>
<dbReference type="InterPro" id="IPR010985">
    <property type="entry name" value="Ribbon_hlx_hlx"/>
</dbReference>
<gene>
    <name evidence="1" type="ORF">B0F87_1139</name>
</gene>
<accession>A0A2S6H8V6</accession>
<proteinExistence type="predicted"/>
<dbReference type="Pfam" id="PF05534">
    <property type="entry name" value="HicB"/>
    <property type="match status" value="1"/>
</dbReference>
<evidence type="ECO:0000313" key="2">
    <source>
        <dbReference type="Proteomes" id="UP000240010"/>
    </source>
</evidence>
<dbReference type="AlphaFoldDB" id="A0A2S6H8V6"/>
<organism evidence="1 2">
    <name type="scientific">Methylobacter tundripaludum</name>
    <dbReference type="NCBI Taxonomy" id="173365"/>
    <lineage>
        <taxon>Bacteria</taxon>
        <taxon>Pseudomonadati</taxon>
        <taxon>Pseudomonadota</taxon>
        <taxon>Gammaproteobacteria</taxon>
        <taxon>Methylococcales</taxon>
        <taxon>Methylococcaceae</taxon>
        <taxon>Methylobacter</taxon>
    </lineage>
</organism>
<sequence length="161" mass="18053">MFDPSNYTITVRKDRFDGEDCFEARVAELPDVAEYADSFMEAYELAIDTIEVTEKIFSAQGKKMPKPVVQTDDDYSGRVTLRIAKSLHRALAQAANNEGVSLNQHLTNVLNYYTGYAQAASISGHDYEPIWRTSPQVEKQKITPNLRVVRSISAGKIAQYA</sequence>
<dbReference type="SUPFAM" id="SSF47598">
    <property type="entry name" value="Ribbon-helix-helix"/>
    <property type="match status" value="1"/>
</dbReference>
<dbReference type="InterPro" id="IPR008651">
    <property type="entry name" value="Uncharacterised_HicB"/>
</dbReference>